<reference evidence="1" key="1">
    <citation type="journal article" date="2019" name="Sci. Rep.">
        <title>Draft genome of Tanacetum cinerariifolium, the natural source of mosquito coil.</title>
        <authorList>
            <person name="Yamashiro T."/>
            <person name="Shiraishi A."/>
            <person name="Satake H."/>
            <person name="Nakayama K."/>
        </authorList>
    </citation>
    <scope>NUCLEOTIDE SEQUENCE</scope>
</reference>
<protein>
    <submittedName>
        <fullName evidence="1">Ribonuclease H-like domain-containing protein</fullName>
    </submittedName>
</protein>
<comment type="caution">
    <text evidence="1">The sequence shown here is derived from an EMBL/GenBank/DDBJ whole genome shotgun (WGS) entry which is preliminary data.</text>
</comment>
<dbReference type="AlphaFoldDB" id="A0A699QTL3"/>
<organism evidence="1">
    <name type="scientific">Tanacetum cinerariifolium</name>
    <name type="common">Dalmatian daisy</name>
    <name type="synonym">Chrysanthemum cinerariifolium</name>
    <dbReference type="NCBI Taxonomy" id="118510"/>
    <lineage>
        <taxon>Eukaryota</taxon>
        <taxon>Viridiplantae</taxon>
        <taxon>Streptophyta</taxon>
        <taxon>Embryophyta</taxon>
        <taxon>Tracheophyta</taxon>
        <taxon>Spermatophyta</taxon>
        <taxon>Magnoliopsida</taxon>
        <taxon>eudicotyledons</taxon>
        <taxon>Gunneridae</taxon>
        <taxon>Pentapetalae</taxon>
        <taxon>asterids</taxon>
        <taxon>campanulids</taxon>
        <taxon>Asterales</taxon>
        <taxon>Asteraceae</taxon>
        <taxon>Asteroideae</taxon>
        <taxon>Anthemideae</taxon>
        <taxon>Anthemidinae</taxon>
        <taxon>Tanacetum</taxon>
    </lineage>
</organism>
<proteinExistence type="predicted"/>
<gene>
    <name evidence="1" type="ORF">Tci_849070</name>
</gene>
<sequence>HPSQLFASGSQGSGQATLLPNAFNTTILQDPAFGNWNMDTVGDGHFIPVTNSGHSVLSTSFRPLRLNNVLITPNIVKNLISVRQFVRDNSCTVEFDPFGFL</sequence>
<feature type="non-terminal residue" evidence="1">
    <location>
        <position position="1"/>
    </location>
</feature>
<dbReference type="EMBL" id="BKCJ011059535">
    <property type="protein sequence ID" value="GFC77100.1"/>
    <property type="molecule type" value="Genomic_DNA"/>
</dbReference>
<name>A0A699QTL3_TANCI</name>
<accession>A0A699QTL3</accession>
<evidence type="ECO:0000313" key="1">
    <source>
        <dbReference type="EMBL" id="GFC77100.1"/>
    </source>
</evidence>